<name>M1D9T0_SOLTU</name>
<protein>
    <submittedName>
        <fullName evidence="1">Uncharacterized protein</fullName>
    </submittedName>
</protein>
<dbReference type="HOGENOM" id="CLU_2626791_0_0_1"/>
<reference evidence="2" key="1">
    <citation type="journal article" date="2011" name="Nature">
        <title>Genome sequence and analysis of the tuber crop potato.</title>
        <authorList>
            <consortium name="The Potato Genome Sequencing Consortium"/>
        </authorList>
    </citation>
    <scope>NUCLEOTIDE SEQUENCE [LARGE SCALE GENOMIC DNA]</scope>
    <source>
        <strain evidence="2">cv. DM1-3 516 R44</strain>
    </source>
</reference>
<organism evidence="1 2">
    <name type="scientific">Solanum tuberosum</name>
    <name type="common">Potato</name>
    <dbReference type="NCBI Taxonomy" id="4113"/>
    <lineage>
        <taxon>Eukaryota</taxon>
        <taxon>Viridiplantae</taxon>
        <taxon>Streptophyta</taxon>
        <taxon>Embryophyta</taxon>
        <taxon>Tracheophyta</taxon>
        <taxon>Spermatophyta</taxon>
        <taxon>Magnoliopsida</taxon>
        <taxon>eudicotyledons</taxon>
        <taxon>Gunneridae</taxon>
        <taxon>Pentapetalae</taxon>
        <taxon>asterids</taxon>
        <taxon>lamiids</taxon>
        <taxon>Solanales</taxon>
        <taxon>Solanaceae</taxon>
        <taxon>Solanoideae</taxon>
        <taxon>Solaneae</taxon>
        <taxon>Solanum</taxon>
    </lineage>
</organism>
<dbReference type="Gramene" id="PGSC0003DMT400085573">
    <property type="protein sequence ID" value="PGSC0003DMT400085573"/>
    <property type="gene ID" value="PGSC0003DMG400035144"/>
</dbReference>
<reference evidence="1" key="2">
    <citation type="submission" date="2015-06" db="UniProtKB">
        <authorList>
            <consortium name="EnsemblPlants"/>
        </authorList>
    </citation>
    <scope>IDENTIFICATION</scope>
    <source>
        <strain evidence="1">DM1-3 516 R44</strain>
    </source>
</reference>
<keyword evidence="2" id="KW-1185">Reference proteome</keyword>
<dbReference type="PaxDb" id="4113-PGSC0003DMT400085573"/>
<accession>M1D9T0</accession>
<dbReference type="InParanoid" id="M1D9T0"/>
<dbReference type="Proteomes" id="UP000011115">
    <property type="component" value="Unassembled WGS sequence"/>
</dbReference>
<dbReference type="EnsemblPlants" id="PGSC0003DMT400085573">
    <property type="protein sequence ID" value="PGSC0003DMT400085573"/>
    <property type="gene ID" value="PGSC0003DMG400035144"/>
</dbReference>
<evidence type="ECO:0000313" key="1">
    <source>
        <dbReference type="EnsemblPlants" id="PGSC0003DMT400085573"/>
    </source>
</evidence>
<dbReference type="AlphaFoldDB" id="M1D9T0"/>
<proteinExistence type="predicted"/>
<sequence length="78" mass="8871">MPPRRAYVRRNMNEEQQVPLALIVLMAEKVTLDVSGVAFQVDENPYEFIESIQKINEIMDVTLVDSAYLVAYPLKGVT</sequence>
<evidence type="ECO:0000313" key="2">
    <source>
        <dbReference type="Proteomes" id="UP000011115"/>
    </source>
</evidence>